<protein>
    <submittedName>
        <fullName evidence="1">Phosphatidylinositol 3-kinase</fullName>
    </submittedName>
</protein>
<reference evidence="1" key="1">
    <citation type="journal article" date="2020" name="Stud. Mycol.">
        <title>101 Dothideomycetes genomes: a test case for predicting lifestyles and emergence of pathogens.</title>
        <authorList>
            <person name="Haridas S."/>
            <person name="Albert R."/>
            <person name="Binder M."/>
            <person name="Bloem J."/>
            <person name="Labutti K."/>
            <person name="Salamov A."/>
            <person name="Andreopoulos B."/>
            <person name="Baker S."/>
            <person name="Barry K."/>
            <person name="Bills G."/>
            <person name="Bluhm B."/>
            <person name="Cannon C."/>
            <person name="Castanera R."/>
            <person name="Culley D."/>
            <person name="Daum C."/>
            <person name="Ezra D."/>
            <person name="Gonzalez J."/>
            <person name="Henrissat B."/>
            <person name="Kuo A."/>
            <person name="Liang C."/>
            <person name="Lipzen A."/>
            <person name="Lutzoni F."/>
            <person name="Magnuson J."/>
            <person name="Mondo S."/>
            <person name="Nolan M."/>
            <person name="Ohm R."/>
            <person name="Pangilinan J."/>
            <person name="Park H.-J."/>
            <person name="Ramirez L."/>
            <person name="Alfaro M."/>
            <person name="Sun H."/>
            <person name="Tritt A."/>
            <person name="Yoshinaga Y."/>
            <person name="Zwiers L.-H."/>
            <person name="Turgeon B."/>
            <person name="Goodwin S."/>
            <person name="Spatafora J."/>
            <person name="Crous P."/>
            <person name="Grigoriev I."/>
        </authorList>
    </citation>
    <scope>NUCLEOTIDE SEQUENCE</scope>
    <source>
        <strain evidence="1">ATCC 200398</strain>
    </source>
</reference>
<evidence type="ECO:0000313" key="1">
    <source>
        <dbReference type="EMBL" id="KAF2465695.1"/>
    </source>
</evidence>
<keyword evidence="2" id="KW-1185">Reference proteome</keyword>
<organism evidence="1 2">
    <name type="scientific">Lindgomyces ingoldianus</name>
    <dbReference type="NCBI Taxonomy" id="673940"/>
    <lineage>
        <taxon>Eukaryota</taxon>
        <taxon>Fungi</taxon>
        <taxon>Dikarya</taxon>
        <taxon>Ascomycota</taxon>
        <taxon>Pezizomycotina</taxon>
        <taxon>Dothideomycetes</taxon>
        <taxon>Pleosporomycetidae</taxon>
        <taxon>Pleosporales</taxon>
        <taxon>Lindgomycetaceae</taxon>
        <taxon>Lindgomyces</taxon>
    </lineage>
</organism>
<dbReference type="EMBL" id="MU003528">
    <property type="protein sequence ID" value="KAF2465695.1"/>
    <property type="molecule type" value="Genomic_DNA"/>
</dbReference>
<gene>
    <name evidence="1" type="ORF">BDR25DRAFT_269762</name>
</gene>
<proteinExistence type="predicted"/>
<dbReference type="Proteomes" id="UP000799755">
    <property type="component" value="Unassembled WGS sequence"/>
</dbReference>
<sequence length="902" mass="102655">MEAFSFATSSALDQLSVHVRIDRLDGHQKPIPYSVLLKRPDLRHRASNINPHSELYVTAQIWADSKPLTLPVQTAYKSFKTSRVWNEWLALPVTYSNLPATAQLAITVWDLSPAEDNDSNLHAVPFGGTTIPLFDKDNTLQKGRQRCRLHRFKAADGLSSSATPWVLPPARRGRNDVVAENAVDEQVAEMHRLEELLKKQEMGDIPQNQWLDGLVFKKMMKIRNEALRAEAAAQRRHNRSFSNDVASDAPNRTSDPADDELFYLDIELPRFDHSIVFADTEYAPPPVSTIKLAADSDIMLRPPPEVSFGPGINVNGNAYGDANDGRLIRIYDPEIGRGDNPAESKHRRLMRSQQSDSLDRDRKPTVKIRDELNKILAYGPLHEINTDDRDQIWKFRYYLLRDKRALTKFVKSTNWRDPIELRQGAPLLEKWAEIDVDDALELLGPQFDSPLVRGYAVDRLKKADDDELLVYLLQLVQALKYEAPGEAHSSLAEFLITRAANNFTLGNFFHWYLMVEISDDSRDQPEEHRDLFARVEFDFMEELDKTPEGREKRETFKRQGELLLVLTKLSRDIKLSREDRLRKITRLKKFLADPKNELLHIDPPIPLPLDPSIMITGIYPEDCNVLKSSLFPLILNFKTTTHTKYPIIFKFGDDLRQDQLVIQIITLMDRLLQKENLDLKLTPYRILATSTQAGALQFVPSMSLAAAVSKYKGSLLAYLRANNPDDTAPLGVRKESMDTYIKSCAGYCVITYILGVGDRHLDNLLLTPSGAFFHVDFGYILGRDPKPFAPNMKLCKEMVEGMGGPASANYRSFKEYCLESFAALRKSANLILNLFALMQGANIPDIKVEREGSVRKVQERLSLEIGEEEAMRAFERLIEESKESWLAVGIDWAHGFMQHLRA</sequence>
<comment type="caution">
    <text evidence="1">The sequence shown here is derived from an EMBL/GenBank/DDBJ whole genome shotgun (WGS) entry which is preliminary data.</text>
</comment>
<evidence type="ECO:0000313" key="2">
    <source>
        <dbReference type="Proteomes" id="UP000799755"/>
    </source>
</evidence>
<name>A0ACB6QHS8_9PLEO</name>
<accession>A0ACB6QHS8</accession>